<evidence type="ECO:0000313" key="8">
    <source>
        <dbReference type="EMBL" id="KAB1200241.1"/>
    </source>
</evidence>
<dbReference type="GO" id="GO:0009736">
    <property type="term" value="P:cytokinin-activated signaling pathway"/>
    <property type="evidence" value="ECO:0007669"/>
    <property type="project" value="UniProtKB-KW"/>
</dbReference>
<gene>
    <name evidence="8" type="ORF">CJ030_MR0G007773</name>
</gene>
<organism evidence="8 9">
    <name type="scientific">Morella rubra</name>
    <name type="common">Chinese bayberry</name>
    <dbReference type="NCBI Taxonomy" id="262757"/>
    <lineage>
        <taxon>Eukaryota</taxon>
        <taxon>Viridiplantae</taxon>
        <taxon>Streptophyta</taxon>
        <taxon>Embryophyta</taxon>
        <taxon>Tracheophyta</taxon>
        <taxon>Spermatophyta</taxon>
        <taxon>Magnoliopsida</taxon>
        <taxon>eudicotyledons</taxon>
        <taxon>Gunneridae</taxon>
        <taxon>Pentapetalae</taxon>
        <taxon>rosids</taxon>
        <taxon>fabids</taxon>
        <taxon>Fagales</taxon>
        <taxon>Myricaceae</taxon>
        <taxon>Morella</taxon>
    </lineage>
</organism>
<proteinExistence type="inferred from homology"/>
<dbReference type="AlphaFoldDB" id="A0A6A1UJ19"/>
<dbReference type="InterPro" id="IPR044670">
    <property type="entry name" value="SOFL"/>
</dbReference>
<dbReference type="EMBL" id="RXIC02000191">
    <property type="protein sequence ID" value="KAB1200241.1"/>
    <property type="molecule type" value="Genomic_DNA"/>
</dbReference>
<feature type="compositionally biased region" description="Acidic residues" evidence="7">
    <location>
        <begin position="55"/>
        <end position="67"/>
    </location>
</feature>
<keyword evidence="4" id="KW-0932">Cytokinin signaling pathway</keyword>
<dbReference type="PANTHER" id="PTHR33347">
    <property type="entry name" value="OSJNBA0091C07.3 PROTEIN"/>
    <property type="match status" value="1"/>
</dbReference>
<keyword evidence="9" id="KW-1185">Reference proteome</keyword>
<evidence type="ECO:0000256" key="4">
    <source>
        <dbReference type="ARBA" id="ARBA00022864"/>
    </source>
</evidence>
<comment type="similarity">
    <text evidence="6">Belongs to the SOFL plant protein family.</text>
</comment>
<comment type="caution">
    <text evidence="8">The sequence shown here is derived from an EMBL/GenBank/DDBJ whole genome shotgun (WGS) entry which is preliminary data.</text>
</comment>
<keyword evidence="2" id="KW-0963">Cytoplasm</keyword>
<accession>A0A6A1UJ19</accession>
<evidence type="ECO:0000256" key="5">
    <source>
        <dbReference type="ARBA" id="ARBA00023242"/>
    </source>
</evidence>
<evidence type="ECO:0000256" key="2">
    <source>
        <dbReference type="ARBA" id="ARBA00022490"/>
    </source>
</evidence>
<sequence>MNLLDSECRSGCESGWTLYLEHSFLSAGASRRNSGYVNGNNGYYDEPIDKRAKEEAEEEVEEEEEDQSMVSDASSGPPHLIEDVGFFNDDNGYFYPASRAATLAKNVGKRQKIRQHRHREDQELTANFLDDTASSPVNNFSWNNYTLTNNQASMDSALDFSQGFSATHFEGTSAFRDHFGFSKSSLSANQLQNNQLSNEYSFFLQC</sequence>
<evidence type="ECO:0000256" key="1">
    <source>
        <dbReference type="ARBA" id="ARBA00004496"/>
    </source>
</evidence>
<evidence type="ECO:0000256" key="6">
    <source>
        <dbReference type="ARBA" id="ARBA00024199"/>
    </source>
</evidence>
<comment type="subcellular location">
    <subcellularLocation>
        <location evidence="1">Cytoplasm</location>
    </subcellularLocation>
</comment>
<keyword evidence="3" id="KW-0203">Cytokinin biosynthesis</keyword>
<reference evidence="8 9" key="1">
    <citation type="journal article" date="2019" name="Plant Biotechnol. J.">
        <title>The red bayberry genome and genetic basis of sex determination.</title>
        <authorList>
            <person name="Jia H.M."/>
            <person name="Jia H.J."/>
            <person name="Cai Q.L."/>
            <person name="Wang Y."/>
            <person name="Zhao H.B."/>
            <person name="Yang W.F."/>
            <person name="Wang G.Y."/>
            <person name="Li Y.H."/>
            <person name="Zhan D.L."/>
            <person name="Shen Y.T."/>
            <person name="Niu Q.F."/>
            <person name="Chang L."/>
            <person name="Qiu J."/>
            <person name="Zhao L."/>
            <person name="Xie H.B."/>
            <person name="Fu W.Y."/>
            <person name="Jin J."/>
            <person name="Li X.W."/>
            <person name="Jiao Y."/>
            <person name="Zhou C.C."/>
            <person name="Tu T."/>
            <person name="Chai C.Y."/>
            <person name="Gao J.L."/>
            <person name="Fan L.J."/>
            <person name="van de Weg E."/>
            <person name="Wang J.Y."/>
            <person name="Gao Z.S."/>
        </authorList>
    </citation>
    <scope>NUCLEOTIDE SEQUENCE [LARGE SCALE GENOMIC DNA]</scope>
    <source>
        <tissue evidence="8">Leaves</tissue>
    </source>
</reference>
<dbReference type="GO" id="GO:0005737">
    <property type="term" value="C:cytoplasm"/>
    <property type="evidence" value="ECO:0007669"/>
    <property type="project" value="UniProtKB-SubCell"/>
</dbReference>
<evidence type="ECO:0000313" key="9">
    <source>
        <dbReference type="Proteomes" id="UP000516437"/>
    </source>
</evidence>
<dbReference type="GO" id="GO:0009691">
    <property type="term" value="P:cytokinin biosynthetic process"/>
    <property type="evidence" value="ECO:0007669"/>
    <property type="project" value="UniProtKB-KW"/>
</dbReference>
<evidence type="ECO:0000256" key="7">
    <source>
        <dbReference type="SAM" id="MobiDB-lite"/>
    </source>
</evidence>
<dbReference type="OrthoDB" id="759087at2759"/>
<protein>
    <submittedName>
        <fullName evidence="8">Uncharacterized protein</fullName>
    </submittedName>
</protein>
<name>A0A6A1UJ19_9ROSI</name>
<dbReference type="PANTHER" id="PTHR33347:SF1">
    <property type="entry name" value="PROTEIN SOB FIVE-LIKE 5"/>
    <property type="match status" value="1"/>
</dbReference>
<dbReference type="Proteomes" id="UP000516437">
    <property type="component" value="Unassembled WGS sequence"/>
</dbReference>
<evidence type="ECO:0000256" key="3">
    <source>
        <dbReference type="ARBA" id="ARBA00022712"/>
    </source>
</evidence>
<feature type="region of interest" description="Disordered" evidence="7">
    <location>
        <begin position="45"/>
        <end position="76"/>
    </location>
</feature>
<keyword evidence="5" id="KW-0539">Nucleus</keyword>